<evidence type="ECO:0000313" key="1">
    <source>
        <dbReference type="EMBL" id="GLL08134.1"/>
    </source>
</evidence>
<dbReference type="RefSeq" id="WP_261962499.1">
    <property type="nucleotide sequence ID" value="NZ_BAAAXA010000001.1"/>
</dbReference>
<evidence type="ECO:0000313" key="2">
    <source>
        <dbReference type="Proteomes" id="UP001143480"/>
    </source>
</evidence>
<name>A0A9W6KWT0_9ACTN</name>
<gene>
    <name evidence="1" type="ORF">GCM10017581_098940</name>
</gene>
<dbReference type="Pfam" id="PF20347">
    <property type="entry name" value="DUF6642"/>
    <property type="match status" value="1"/>
</dbReference>
<organism evidence="1 2">
    <name type="scientific">Dactylosporangium matsuzakiense</name>
    <dbReference type="NCBI Taxonomy" id="53360"/>
    <lineage>
        <taxon>Bacteria</taxon>
        <taxon>Bacillati</taxon>
        <taxon>Actinomycetota</taxon>
        <taxon>Actinomycetes</taxon>
        <taxon>Micromonosporales</taxon>
        <taxon>Micromonosporaceae</taxon>
        <taxon>Dactylosporangium</taxon>
    </lineage>
</organism>
<protein>
    <submittedName>
        <fullName evidence="1">Uncharacterized protein</fullName>
    </submittedName>
</protein>
<sequence>MVAKPGGVFCVEGNWNNDLAARGSVLPTLDLLERLGAIRYIHRRTATPQELRFYVETWLSRKYAAYHVGFFALHGAPTKLHLSEAHTVGLAELGSWTAGRCEGKRLYFGSCSALRASDTTLAEFLRETKAAMVCGFTKEIDWIESAALETVVLNNLVNGSRVDSVERLMKTVRWAPLAQHLGFRVVYANGRST</sequence>
<comment type="caution">
    <text evidence="1">The sequence shown here is derived from an EMBL/GenBank/DDBJ whole genome shotgun (WGS) entry which is preliminary data.</text>
</comment>
<reference evidence="1" key="2">
    <citation type="submission" date="2023-01" db="EMBL/GenBank/DDBJ databases">
        <authorList>
            <person name="Sun Q."/>
            <person name="Evtushenko L."/>
        </authorList>
    </citation>
    <scope>NUCLEOTIDE SEQUENCE</scope>
    <source>
        <strain evidence="1">VKM Ac-1321</strain>
    </source>
</reference>
<dbReference type="EMBL" id="BSFP01000128">
    <property type="protein sequence ID" value="GLL08134.1"/>
    <property type="molecule type" value="Genomic_DNA"/>
</dbReference>
<reference evidence="1" key="1">
    <citation type="journal article" date="2014" name="Int. J. Syst. Evol. Microbiol.">
        <title>Complete genome sequence of Corynebacterium casei LMG S-19264T (=DSM 44701T), isolated from a smear-ripened cheese.</title>
        <authorList>
            <consortium name="US DOE Joint Genome Institute (JGI-PGF)"/>
            <person name="Walter F."/>
            <person name="Albersmeier A."/>
            <person name="Kalinowski J."/>
            <person name="Ruckert C."/>
        </authorList>
    </citation>
    <scope>NUCLEOTIDE SEQUENCE</scope>
    <source>
        <strain evidence="1">VKM Ac-1321</strain>
    </source>
</reference>
<dbReference type="AlphaFoldDB" id="A0A9W6KWT0"/>
<keyword evidence="2" id="KW-1185">Reference proteome</keyword>
<dbReference type="Proteomes" id="UP001143480">
    <property type="component" value="Unassembled WGS sequence"/>
</dbReference>
<accession>A0A9W6KWT0</accession>
<dbReference type="InterPro" id="IPR046584">
    <property type="entry name" value="DUF6642"/>
</dbReference>
<proteinExistence type="predicted"/>